<accession>A0ABP7ZX09</accession>
<organism evidence="1 2">
    <name type="scientific">Sphingobacterium ginsenosidimutans</name>
    <dbReference type="NCBI Taxonomy" id="687845"/>
    <lineage>
        <taxon>Bacteria</taxon>
        <taxon>Pseudomonadati</taxon>
        <taxon>Bacteroidota</taxon>
        <taxon>Sphingobacteriia</taxon>
        <taxon>Sphingobacteriales</taxon>
        <taxon>Sphingobacteriaceae</taxon>
        <taxon>Sphingobacterium</taxon>
    </lineage>
</organism>
<name>A0ABP7ZX09_9SPHI</name>
<evidence type="ECO:0000313" key="1">
    <source>
        <dbReference type="EMBL" id="GAA4172386.1"/>
    </source>
</evidence>
<sequence length="121" mass="14295">MLNQTLYGTNRYTLRISCDALAYNAISDTTNDCIEFKFELDTKYYIILLIRLFENRLIYNLLPPTFSEYSPYRAGKWTSHRIDRILTLFGKINDAYDEYRAYGDTCMDCTVGYSKEELEDM</sequence>
<dbReference type="Proteomes" id="UP001500167">
    <property type="component" value="Unassembled WGS sequence"/>
</dbReference>
<dbReference type="EMBL" id="BAAAZK010000002">
    <property type="protein sequence ID" value="GAA4172386.1"/>
    <property type="molecule type" value="Genomic_DNA"/>
</dbReference>
<comment type="caution">
    <text evidence="1">The sequence shown here is derived from an EMBL/GenBank/DDBJ whole genome shotgun (WGS) entry which is preliminary data.</text>
</comment>
<protein>
    <submittedName>
        <fullName evidence="1">Uncharacterized protein</fullName>
    </submittedName>
</protein>
<proteinExistence type="predicted"/>
<dbReference type="RefSeq" id="WP_257097472.1">
    <property type="nucleotide sequence ID" value="NZ_BAAAZK010000002.1"/>
</dbReference>
<keyword evidence="2" id="KW-1185">Reference proteome</keyword>
<gene>
    <name evidence="1" type="ORF">GCM10022218_13920</name>
</gene>
<reference evidence="2" key="1">
    <citation type="journal article" date="2019" name="Int. J. Syst. Evol. Microbiol.">
        <title>The Global Catalogue of Microorganisms (GCM) 10K type strain sequencing project: providing services to taxonomists for standard genome sequencing and annotation.</title>
        <authorList>
            <consortium name="The Broad Institute Genomics Platform"/>
            <consortium name="The Broad Institute Genome Sequencing Center for Infectious Disease"/>
            <person name="Wu L."/>
            <person name="Ma J."/>
        </authorList>
    </citation>
    <scope>NUCLEOTIDE SEQUENCE [LARGE SCALE GENOMIC DNA]</scope>
    <source>
        <strain evidence="2">JCM 16722</strain>
    </source>
</reference>
<evidence type="ECO:0000313" key="2">
    <source>
        <dbReference type="Proteomes" id="UP001500167"/>
    </source>
</evidence>